<name>A0A2N0X4U5_9CORY</name>
<protein>
    <recommendedName>
        <fullName evidence="3">Integrase</fullName>
    </recommendedName>
</protein>
<dbReference type="AlphaFoldDB" id="A0A2N0X4U5"/>
<evidence type="ECO:0000313" key="2">
    <source>
        <dbReference type="Proteomes" id="UP000233249"/>
    </source>
</evidence>
<gene>
    <name evidence="1" type="ORF">CXB45_10790</name>
</gene>
<organism evidence="1 2">
    <name type="scientific">Corynebacterium mastitidis</name>
    <dbReference type="NCBI Taxonomy" id="161890"/>
    <lineage>
        <taxon>Bacteria</taxon>
        <taxon>Bacillati</taxon>
        <taxon>Actinomycetota</taxon>
        <taxon>Actinomycetes</taxon>
        <taxon>Mycobacteriales</taxon>
        <taxon>Corynebacteriaceae</taxon>
        <taxon>Corynebacterium</taxon>
    </lineage>
</organism>
<evidence type="ECO:0000313" key="1">
    <source>
        <dbReference type="EMBL" id="PKF67729.1"/>
    </source>
</evidence>
<comment type="caution">
    <text evidence="1">The sequence shown here is derived from an EMBL/GenBank/DDBJ whole genome shotgun (WGS) entry which is preliminary data.</text>
</comment>
<dbReference type="EMBL" id="PJAF01000049">
    <property type="protein sequence ID" value="PKF67729.1"/>
    <property type="molecule type" value="Genomic_DNA"/>
</dbReference>
<dbReference type="Proteomes" id="UP000233249">
    <property type="component" value="Unassembled WGS sequence"/>
</dbReference>
<accession>A0A2N0X4U5</accession>
<reference evidence="1 2" key="1">
    <citation type="submission" date="2017-12" db="EMBL/GenBank/DDBJ databases">
        <title>Corynebacterium mastitidis 16-1433 Genome.</title>
        <authorList>
            <person name="Gulvik C.A."/>
        </authorList>
    </citation>
    <scope>NUCLEOTIDE SEQUENCE [LARGE SCALE GENOMIC DNA]</scope>
    <source>
        <strain evidence="1 2">16-1433</strain>
    </source>
</reference>
<evidence type="ECO:0008006" key="3">
    <source>
        <dbReference type="Google" id="ProtNLM"/>
    </source>
</evidence>
<sequence>MQRQLEHASAAMTLDTYADLFDKDLDGLRMAMDEALSGMSWNCLRGRVIFHIYKGQNDF</sequence>
<proteinExistence type="predicted"/>